<dbReference type="Pfam" id="PF10652">
    <property type="entry name" value="DUF2480"/>
    <property type="match status" value="1"/>
</dbReference>
<gene>
    <name evidence="1" type="ordered locus">P700755_001107</name>
</gene>
<keyword evidence="2" id="KW-1185">Reference proteome</keyword>
<protein>
    <recommendedName>
        <fullName evidence="3">DUF2480 family protein</fullName>
    </recommendedName>
</protein>
<evidence type="ECO:0000313" key="2">
    <source>
        <dbReference type="Proteomes" id="UP000008514"/>
    </source>
</evidence>
<accession>K4IG85</accession>
<reference evidence="1" key="1">
    <citation type="submission" date="2006-03" db="EMBL/GenBank/DDBJ databases">
        <authorList>
            <person name="Bowman J."/>
            <person name="Ferriera S."/>
            <person name="Johnson J."/>
            <person name="Kravitz S."/>
            <person name="Halpern A."/>
            <person name="Remington K."/>
            <person name="Beeson K."/>
            <person name="Tran B."/>
            <person name="Rogers Y.-H."/>
            <person name="Friedman R."/>
            <person name="Venter J.C."/>
        </authorList>
    </citation>
    <scope>NUCLEOTIDE SEQUENCE [LARGE SCALE GENOMIC DNA]</scope>
    <source>
        <strain evidence="1">ATCC 700755</strain>
    </source>
</reference>
<dbReference type="RefSeq" id="WP_015023682.1">
    <property type="nucleotide sequence ID" value="NC_018721.1"/>
</dbReference>
<dbReference type="Proteomes" id="UP000008514">
    <property type="component" value="Chromosome"/>
</dbReference>
<name>K4IG85_PSYTT</name>
<dbReference type="OrthoDB" id="9803040at2"/>
<dbReference type="AlphaFoldDB" id="K4IG85"/>
<dbReference type="EMBL" id="CP003879">
    <property type="protein sequence ID" value="AFU68076.1"/>
    <property type="molecule type" value="Genomic_DNA"/>
</dbReference>
<dbReference type="eggNOG" id="ENOG502ZBK6">
    <property type="taxonomic scope" value="Bacteria"/>
</dbReference>
<dbReference type="STRING" id="313595.P700755_001107"/>
<organism evidence="1 2">
    <name type="scientific">Psychroflexus torquis (strain ATCC 700755 / CIP 106069 / ACAM 623)</name>
    <dbReference type="NCBI Taxonomy" id="313595"/>
    <lineage>
        <taxon>Bacteria</taxon>
        <taxon>Pseudomonadati</taxon>
        <taxon>Bacteroidota</taxon>
        <taxon>Flavobacteriia</taxon>
        <taxon>Flavobacteriales</taxon>
        <taxon>Flavobacteriaceae</taxon>
        <taxon>Psychroflexus</taxon>
    </lineage>
</organism>
<evidence type="ECO:0008006" key="3">
    <source>
        <dbReference type="Google" id="ProtNLM"/>
    </source>
</evidence>
<dbReference type="HOGENOM" id="CLU_1575646_0_0_10"/>
<sequence>MADIVNKVAKSPLITFNLEDYYPKGRRVQIDIKDWLFQGIILKEKDFRLELKAHDWKQYEGAYVSLHCSTDSIIPSWAYLLVTTYLEDIAQKVVFGSLEVLNSLLYQEALSKIDLTDYNDKPIIIKGCSDKPVPENAYLLALQMLQPVAKLIMYGEACSAVPLYKKPKKR</sequence>
<dbReference type="KEGG" id="ptq:P700755_001107"/>
<evidence type="ECO:0000313" key="1">
    <source>
        <dbReference type="EMBL" id="AFU68076.1"/>
    </source>
</evidence>
<proteinExistence type="predicted"/>
<reference evidence="1" key="2">
    <citation type="submission" date="2012-09" db="EMBL/GenBank/DDBJ databases">
        <title>The complete sequence of Psychroflexus torquis an extreme psychrophile from sea-ice that is stimulated by light.</title>
        <authorList>
            <person name="Feng S."/>
            <person name="Powell S.M."/>
            <person name="Bowman J.P."/>
        </authorList>
    </citation>
    <scope>NUCLEOTIDE SEQUENCE [LARGE SCALE GENOMIC DNA]</scope>
    <source>
        <strain evidence="1">ATCC 700755</strain>
    </source>
</reference>
<dbReference type="InterPro" id="IPR018914">
    <property type="entry name" value="DUF2480"/>
</dbReference>